<dbReference type="Pfam" id="PF00005">
    <property type="entry name" value="ABC_tran"/>
    <property type="match status" value="1"/>
</dbReference>
<dbReference type="GO" id="GO:0015421">
    <property type="term" value="F:ABC-type oligopeptide transporter activity"/>
    <property type="evidence" value="ECO:0007669"/>
    <property type="project" value="TreeGrafter"/>
</dbReference>
<dbReference type="FunFam" id="3.40.50.300:FF:000287">
    <property type="entry name" value="Multidrug ABC transporter ATP-binding protein"/>
    <property type="match status" value="1"/>
</dbReference>
<dbReference type="RefSeq" id="WP_188802077.1">
    <property type="nucleotide sequence ID" value="NZ_BMOK01000003.1"/>
</dbReference>
<comment type="subcellular location">
    <subcellularLocation>
        <location evidence="1">Cell membrane</location>
        <topology evidence="1">Multi-pass membrane protein</topology>
    </subcellularLocation>
</comment>
<dbReference type="FunFam" id="1.20.1560.10:FF:000011">
    <property type="entry name" value="Multidrug ABC transporter ATP-binding protein"/>
    <property type="match status" value="1"/>
</dbReference>
<dbReference type="InterPro" id="IPR036640">
    <property type="entry name" value="ABC1_TM_sf"/>
</dbReference>
<dbReference type="SUPFAM" id="SSF52540">
    <property type="entry name" value="P-loop containing nucleoside triphosphate hydrolases"/>
    <property type="match status" value="1"/>
</dbReference>
<dbReference type="SMART" id="SM00382">
    <property type="entry name" value="AAA"/>
    <property type="match status" value="1"/>
</dbReference>
<dbReference type="PROSITE" id="PS50929">
    <property type="entry name" value="ABC_TM1F"/>
    <property type="match status" value="1"/>
</dbReference>
<evidence type="ECO:0000256" key="6">
    <source>
        <dbReference type="ARBA" id="ARBA00022840"/>
    </source>
</evidence>
<protein>
    <submittedName>
        <fullName evidence="13">Multidrug ABC transporter ATP-binding protein</fullName>
    </submittedName>
</protein>
<keyword evidence="2" id="KW-0813">Transport</keyword>
<reference evidence="13" key="1">
    <citation type="journal article" date="2014" name="Int. J. Syst. Evol. Microbiol.">
        <title>Complete genome sequence of Corynebacterium casei LMG S-19264T (=DSM 44701T), isolated from a smear-ripened cheese.</title>
        <authorList>
            <consortium name="US DOE Joint Genome Institute (JGI-PGF)"/>
            <person name="Walter F."/>
            <person name="Albersmeier A."/>
            <person name="Kalinowski J."/>
            <person name="Ruckert C."/>
        </authorList>
    </citation>
    <scope>NUCLEOTIDE SEQUENCE</scope>
    <source>
        <strain evidence="13">JCM 15325</strain>
    </source>
</reference>
<evidence type="ECO:0000256" key="3">
    <source>
        <dbReference type="ARBA" id="ARBA00022475"/>
    </source>
</evidence>
<dbReference type="GO" id="GO:0016887">
    <property type="term" value="F:ATP hydrolysis activity"/>
    <property type="evidence" value="ECO:0007669"/>
    <property type="project" value="InterPro"/>
</dbReference>
<evidence type="ECO:0000256" key="2">
    <source>
        <dbReference type="ARBA" id="ARBA00022448"/>
    </source>
</evidence>
<feature type="region of interest" description="Disordered" evidence="9">
    <location>
        <begin position="1"/>
        <end position="23"/>
    </location>
</feature>
<keyword evidence="14" id="KW-1185">Reference proteome</keyword>
<dbReference type="SUPFAM" id="SSF90123">
    <property type="entry name" value="ABC transporter transmembrane region"/>
    <property type="match status" value="1"/>
</dbReference>
<feature type="transmembrane region" description="Helical" evidence="10">
    <location>
        <begin position="292"/>
        <end position="319"/>
    </location>
</feature>
<dbReference type="Proteomes" id="UP000654670">
    <property type="component" value="Unassembled WGS sequence"/>
</dbReference>
<accession>A0A917S0L0</accession>
<keyword evidence="6 13" id="KW-0067">ATP-binding</keyword>
<dbReference type="Gene3D" id="3.40.50.300">
    <property type="entry name" value="P-loop containing nucleotide triphosphate hydrolases"/>
    <property type="match status" value="1"/>
</dbReference>
<keyword evidence="5" id="KW-0547">Nucleotide-binding</keyword>
<keyword evidence="4 10" id="KW-0812">Transmembrane</keyword>
<feature type="compositionally biased region" description="Basic and acidic residues" evidence="9">
    <location>
        <begin position="1"/>
        <end position="10"/>
    </location>
</feature>
<dbReference type="Pfam" id="PF00664">
    <property type="entry name" value="ABC_membrane"/>
    <property type="match status" value="1"/>
</dbReference>
<dbReference type="EMBL" id="BMOK01000003">
    <property type="protein sequence ID" value="GGL48697.1"/>
    <property type="molecule type" value="Genomic_DNA"/>
</dbReference>
<feature type="transmembrane region" description="Helical" evidence="10">
    <location>
        <begin position="188"/>
        <end position="212"/>
    </location>
</feature>
<keyword evidence="8 10" id="KW-0472">Membrane</keyword>
<comment type="caution">
    <text evidence="13">The sequence shown here is derived from an EMBL/GenBank/DDBJ whole genome shotgun (WGS) entry which is preliminary data.</text>
</comment>
<dbReference type="InterPro" id="IPR003593">
    <property type="entry name" value="AAA+_ATPase"/>
</dbReference>
<proteinExistence type="predicted"/>
<evidence type="ECO:0000256" key="7">
    <source>
        <dbReference type="ARBA" id="ARBA00022989"/>
    </source>
</evidence>
<dbReference type="GO" id="GO:0005524">
    <property type="term" value="F:ATP binding"/>
    <property type="evidence" value="ECO:0007669"/>
    <property type="project" value="UniProtKB-KW"/>
</dbReference>
<evidence type="ECO:0000256" key="8">
    <source>
        <dbReference type="ARBA" id="ARBA00023136"/>
    </source>
</evidence>
<dbReference type="Gene3D" id="1.20.1560.10">
    <property type="entry name" value="ABC transporter type 1, transmembrane domain"/>
    <property type="match status" value="1"/>
</dbReference>
<dbReference type="PANTHER" id="PTHR43394:SF1">
    <property type="entry name" value="ATP-BINDING CASSETTE SUB-FAMILY B MEMBER 10, MITOCHONDRIAL"/>
    <property type="match status" value="1"/>
</dbReference>
<gene>
    <name evidence="13" type="ORF">GCM10007968_11090</name>
</gene>
<evidence type="ECO:0000256" key="9">
    <source>
        <dbReference type="SAM" id="MobiDB-lite"/>
    </source>
</evidence>
<keyword evidence="3" id="KW-1003">Cell membrane</keyword>
<feature type="transmembrane region" description="Helical" evidence="10">
    <location>
        <begin position="55"/>
        <end position="80"/>
    </location>
</feature>
<evidence type="ECO:0000256" key="5">
    <source>
        <dbReference type="ARBA" id="ARBA00022741"/>
    </source>
</evidence>
<dbReference type="PROSITE" id="PS50893">
    <property type="entry name" value="ABC_TRANSPORTER_2"/>
    <property type="match status" value="1"/>
</dbReference>
<reference evidence="13" key="2">
    <citation type="submission" date="2020-09" db="EMBL/GenBank/DDBJ databases">
        <authorList>
            <person name="Sun Q."/>
            <person name="Ohkuma M."/>
        </authorList>
    </citation>
    <scope>NUCLEOTIDE SEQUENCE</scope>
    <source>
        <strain evidence="13">JCM 15325</strain>
    </source>
</reference>
<sequence>MAENRRDTPDLRQTLSGRDRRRRGAARFAPVEKPKNMRKTLSRLWTYFAAEKKTLIFVFILIIADTLVTLIAPYVVGLAVNQIGLRNHSANFTMLFIILLVLGLSYLLDGLLTFFQGWIMASAGQNIVIILRNGLFHKLQKLPIAFFDRNHNGEIMSRLTNDIENVDVTISQSTVQLMNDVITIAGSFILMVWISPVLTLASLISVPLVFLLTRTIASRTSRLFVGQQKELGKLNGHIEESISGLSIVKAFSHEKEETQKFTEINRRLTDVGMKAQVWSGFLMPMMNVINNLSFTAVAFVGGLLAVKGMITVGMIASFLTYSRQFSRPLNDIASIFNTLQSAVAGAERVFDILDEKEEKPDRENARKIENFKGDIVFDDVSFHYEQDHPILKQVDFHVFPGEMIALVGPTGAGKTTIINLLTRFYDVSDGAVRIDGVDIRDYRRSEFRRLFGIVLQDTYLFRGSILANLRYGKPDATYEEVRRAARTANADSFIMKMEKGYETVLQENGEELSEGQKQLLTVARAILTDPAILVMDEATSHVDTQTERRIRTAMSRLMRGRTSFIIAHRLSTIRNADKILVVDNGQIVEQGTHQELLRKRGLYHALYTDQFPFAAELSERQPKTDF</sequence>
<feature type="domain" description="ABC transporter" evidence="11">
    <location>
        <begin position="375"/>
        <end position="609"/>
    </location>
</feature>
<evidence type="ECO:0000256" key="10">
    <source>
        <dbReference type="SAM" id="Phobius"/>
    </source>
</evidence>
<dbReference type="InterPro" id="IPR003439">
    <property type="entry name" value="ABC_transporter-like_ATP-bd"/>
</dbReference>
<keyword evidence="7 10" id="KW-1133">Transmembrane helix</keyword>
<evidence type="ECO:0000313" key="14">
    <source>
        <dbReference type="Proteomes" id="UP000654670"/>
    </source>
</evidence>
<dbReference type="PANTHER" id="PTHR43394">
    <property type="entry name" value="ATP-DEPENDENT PERMEASE MDL1, MITOCHONDRIAL"/>
    <property type="match status" value="1"/>
</dbReference>
<dbReference type="InterPro" id="IPR039421">
    <property type="entry name" value="Type_1_exporter"/>
</dbReference>
<dbReference type="AlphaFoldDB" id="A0A917S0L0"/>
<name>A0A917S0L0_9BACL</name>
<dbReference type="CDD" id="cd18547">
    <property type="entry name" value="ABC_6TM_Tm288_like"/>
    <property type="match status" value="1"/>
</dbReference>
<dbReference type="GO" id="GO:0005886">
    <property type="term" value="C:plasma membrane"/>
    <property type="evidence" value="ECO:0007669"/>
    <property type="project" value="UniProtKB-SubCell"/>
</dbReference>
<evidence type="ECO:0000313" key="13">
    <source>
        <dbReference type="EMBL" id="GGL48697.1"/>
    </source>
</evidence>
<feature type="domain" description="ABC transmembrane type-1" evidence="12">
    <location>
        <begin position="56"/>
        <end position="341"/>
    </location>
</feature>
<evidence type="ECO:0000259" key="12">
    <source>
        <dbReference type="PROSITE" id="PS50929"/>
    </source>
</evidence>
<evidence type="ECO:0000256" key="4">
    <source>
        <dbReference type="ARBA" id="ARBA00022692"/>
    </source>
</evidence>
<feature type="transmembrane region" description="Helical" evidence="10">
    <location>
        <begin position="92"/>
        <end position="108"/>
    </location>
</feature>
<dbReference type="InterPro" id="IPR011527">
    <property type="entry name" value="ABC1_TM_dom"/>
</dbReference>
<organism evidence="13 14">
    <name type="scientific">Sporolactobacillus putidus</name>
    <dbReference type="NCBI Taxonomy" id="492735"/>
    <lineage>
        <taxon>Bacteria</taxon>
        <taxon>Bacillati</taxon>
        <taxon>Bacillota</taxon>
        <taxon>Bacilli</taxon>
        <taxon>Bacillales</taxon>
        <taxon>Sporolactobacillaceae</taxon>
        <taxon>Sporolactobacillus</taxon>
    </lineage>
</organism>
<evidence type="ECO:0000259" key="11">
    <source>
        <dbReference type="PROSITE" id="PS50893"/>
    </source>
</evidence>
<dbReference type="InterPro" id="IPR027417">
    <property type="entry name" value="P-loop_NTPase"/>
</dbReference>
<evidence type="ECO:0000256" key="1">
    <source>
        <dbReference type="ARBA" id="ARBA00004651"/>
    </source>
</evidence>